<dbReference type="eggNOG" id="KOG1680">
    <property type="taxonomic scope" value="Eukaryota"/>
</dbReference>
<sequence length="284" mass="29110">MCASSRVTGEAADDVVEMTASKENDRVAIIALNRRTVRNAVDGTTARALHAAFLAFDSDDSFDVAVLTGSGGVFCAGADLHSLSNPLVHPKTGVVTELAGVVDDPTLGPMGPTRLTLSKPVVAAVDGPAVAGGMELAAWASVRVAAWDAVFGVFCRRWGVPLIDGGSFRLPRLVGGSRAADLILTGRPLSGVEAEAIGFVNRLAPAGEPSLPTALDLASAMTRSPQACLRSDLASSRSAFDPADAAELDAIAREYELGLATMRQTRLGAVASFVDGAGRGGAPI</sequence>
<dbReference type="Gene3D" id="3.90.226.10">
    <property type="entry name" value="2-enoyl-CoA Hydratase, Chain A, domain 1"/>
    <property type="match status" value="1"/>
</dbReference>
<dbReference type="Gene3D" id="1.10.287.2460">
    <property type="match status" value="1"/>
</dbReference>
<dbReference type="OMA" id="PKTDSWH"/>
<gene>
    <name evidence="2" type="ORF">AMSG_11992</name>
</gene>
<dbReference type="CDD" id="cd06558">
    <property type="entry name" value="crotonase-like"/>
    <property type="match status" value="1"/>
</dbReference>
<reference evidence="2 3" key="1">
    <citation type="submission" date="2010-05" db="EMBL/GenBank/DDBJ databases">
        <title>The Genome Sequence of Thecamonas trahens ATCC 50062.</title>
        <authorList>
            <consortium name="The Broad Institute Genome Sequencing Platform"/>
            <person name="Russ C."/>
            <person name="Cuomo C."/>
            <person name="Shea T."/>
            <person name="Young S.K."/>
            <person name="Zeng Q."/>
            <person name="Koehrsen M."/>
            <person name="Haas B."/>
            <person name="Borodovsky M."/>
            <person name="Guigo R."/>
            <person name="Alvarado L."/>
            <person name="Berlin A."/>
            <person name="Bochicchio J."/>
            <person name="Borenstein D."/>
            <person name="Chapman S."/>
            <person name="Chen Z."/>
            <person name="Freedman E."/>
            <person name="Gellesch M."/>
            <person name="Goldberg J."/>
            <person name="Griggs A."/>
            <person name="Gujja S."/>
            <person name="Heilman E."/>
            <person name="Heiman D."/>
            <person name="Hepburn T."/>
            <person name="Howarth C."/>
            <person name="Jen D."/>
            <person name="Larson L."/>
            <person name="Mehta T."/>
            <person name="Park D."/>
            <person name="Pearson M."/>
            <person name="Roberts A."/>
            <person name="Saif S."/>
            <person name="Shenoy N."/>
            <person name="Sisk P."/>
            <person name="Stolte C."/>
            <person name="Sykes S."/>
            <person name="Thomson T."/>
            <person name="Walk T."/>
            <person name="White J."/>
            <person name="Yandava C."/>
            <person name="Burger G."/>
            <person name="Gray M.W."/>
            <person name="Holland P.W.H."/>
            <person name="King N."/>
            <person name="Lang F.B.F."/>
            <person name="Roger A.J."/>
            <person name="Ruiz-Trillo I."/>
            <person name="Lander E."/>
            <person name="Nusbaum C."/>
        </authorList>
    </citation>
    <scope>NUCLEOTIDE SEQUENCE [LARGE SCALE GENOMIC DNA]</scope>
    <source>
        <strain evidence="2 3">ATCC 50062</strain>
    </source>
</reference>
<dbReference type="InterPro" id="IPR029045">
    <property type="entry name" value="ClpP/crotonase-like_dom_sf"/>
</dbReference>
<dbReference type="Proteomes" id="UP000054408">
    <property type="component" value="Unassembled WGS sequence"/>
</dbReference>
<dbReference type="AlphaFoldDB" id="A0A0L0DIT1"/>
<evidence type="ECO:0008006" key="4">
    <source>
        <dbReference type="Google" id="ProtNLM"/>
    </source>
</evidence>
<dbReference type="EMBL" id="GL349465">
    <property type="protein sequence ID" value="KNC51228.1"/>
    <property type="molecule type" value="Genomic_DNA"/>
</dbReference>
<dbReference type="NCBIfam" id="NF006108">
    <property type="entry name" value="PRK08259.1"/>
    <property type="match status" value="1"/>
</dbReference>
<dbReference type="STRING" id="461836.A0A0L0DIT1"/>
<dbReference type="RefSeq" id="XP_013756443.1">
    <property type="nucleotide sequence ID" value="XM_013900989.1"/>
</dbReference>
<comment type="similarity">
    <text evidence="1">Belongs to the enoyl-CoA hydratase/isomerase family.</text>
</comment>
<dbReference type="PANTHER" id="PTHR43802">
    <property type="entry name" value="ENOYL-COA HYDRATASE"/>
    <property type="match status" value="1"/>
</dbReference>
<organism evidence="2 3">
    <name type="scientific">Thecamonas trahens ATCC 50062</name>
    <dbReference type="NCBI Taxonomy" id="461836"/>
    <lineage>
        <taxon>Eukaryota</taxon>
        <taxon>Apusozoa</taxon>
        <taxon>Apusomonadida</taxon>
        <taxon>Apusomonadidae</taxon>
        <taxon>Thecamonas</taxon>
    </lineage>
</organism>
<protein>
    <recommendedName>
        <fullName evidence="4">Enoyl-CoA hydratase</fullName>
    </recommendedName>
</protein>
<dbReference type="PANTHER" id="PTHR43802:SF1">
    <property type="entry name" value="IP11341P-RELATED"/>
    <property type="match status" value="1"/>
</dbReference>
<dbReference type="Pfam" id="PF00378">
    <property type="entry name" value="ECH_1"/>
    <property type="match status" value="1"/>
</dbReference>
<dbReference type="OrthoDB" id="448450at2759"/>
<evidence type="ECO:0000313" key="2">
    <source>
        <dbReference type="EMBL" id="KNC51228.1"/>
    </source>
</evidence>
<evidence type="ECO:0000313" key="3">
    <source>
        <dbReference type="Proteomes" id="UP000054408"/>
    </source>
</evidence>
<evidence type="ECO:0000256" key="1">
    <source>
        <dbReference type="ARBA" id="ARBA00005254"/>
    </source>
</evidence>
<dbReference type="InterPro" id="IPR001753">
    <property type="entry name" value="Enoyl-CoA_hydra/iso"/>
</dbReference>
<keyword evidence="3" id="KW-1185">Reference proteome</keyword>
<name>A0A0L0DIT1_THETB</name>
<proteinExistence type="inferred from homology"/>
<accession>A0A0L0DIT1</accession>
<dbReference type="GeneID" id="25569907"/>
<dbReference type="SUPFAM" id="SSF52096">
    <property type="entry name" value="ClpP/crotonase"/>
    <property type="match status" value="1"/>
</dbReference>